<dbReference type="GeneID" id="18912166"/>
<dbReference type="RefSeq" id="XP_007389669.1">
    <property type="nucleotide sequence ID" value="XM_007389607.1"/>
</dbReference>
<dbReference type="HOGENOM" id="CLU_1283658_0_0_1"/>
<evidence type="ECO:0000313" key="3">
    <source>
        <dbReference type="Proteomes" id="UP000008370"/>
    </source>
</evidence>
<evidence type="ECO:0000313" key="2">
    <source>
        <dbReference type="EMBL" id="EKM60192.1"/>
    </source>
</evidence>
<dbReference type="Proteomes" id="UP000008370">
    <property type="component" value="Unassembled WGS sequence"/>
</dbReference>
<accession>K5XB70</accession>
<name>K5XB70_PHACS</name>
<keyword evidence="3" id="KW-1185">Reference proteome</keyword>
<protein>
    <submittedName>
        <fullName evidence="2">Uncharacterized protein</fullName>
    </submittedName>
</protein>
<evidence type="ECO:0000256" key="1">
    <source>
        <dbReference type="SAM" id="MobiDB-lite"/>
    </source>
</evidence>
<gene>
    <name evidence="2" type="ORF">PHACADRAFT_203452</name>
</gene>
<feature type="region of interest" description="Disordered" evidence="1">
    <location>
        <begin position="1"/>
        <end position="60"/>
    </location>
</feature>
<dbReference type="AlphaFoldDB" id="K5XB70"/>
<organism evidence="2 3">
    <name type="scientific">Phanerochaete carnosa (strain HHB-10118-sp)</name>
    <name type="common">White-rot fungus</name>
    <name type="synonym">Peniophora carnosa</name>
    <dbReference type="NCBI Taxonomy" id="650164"/>
    <lineage>
        <taxon>Eukaryota</taxon>
        <taxon>Fungi</taxon>
        <taxon>Dikarya</taxon>
        <taxon>Basidiomycota</taxon>
        <taxon>Agaricomycotina</taxon>
        <taxon>Agaricomycetes</taxon>
        <taxon>Polyporales</taxon>
        <taxon>Phanerochaetaceae</taxon>
        <taxon>Phanerochaete</taxon>
    </lineage>
</organism>
<dbReference type="KEGG" id="pco:PHACADRAFT_203452"/>
<dbReference type="EMBL" id="JH930468">
    <property type="protein sequence ID" value="EKM60192.1"/>
    <property type="molecule type" value="Genomic_DNA"/>
</dbReference>
<sequence length="215" mass="23751">MPVERLYNVPSSQEAKTPFNARTNIEQARNRRRREDRLDGVQRGATNGILAAGDEEGRERSSDRIIEKIKVSRRARARLQPLARLVNTSVHSTARHAHRQCEPWVLTPKPSPTQTQHPSENFRRRAAVTHEDVSELALILPGSVRSPSPIRTSGTPFRRAAQGFARSGGATSSPPPGTSALSYGRSQVETLLTDHLGESGFSEPTFNQRVFLDAA</sequence>
<dbReference type="InParanoid" id="K5XB70"/>
<proteinExistence type="predicted"/>
<reference evidence="2 3" key="1">
    <citation type="journal article" date="2012" name="BMC Genomics">
        <title>Comparative genomics of the white-rot fungi, Phanerochaete carnosa and P. chrysosporium, to elucidate the genetic basis of the distinct wood types they colonize.</title>
        <authorList>
            <person name="Suzuki H."/>
            <person name="MacDonald J."/>
            <person name="Syed K."/>
            <person name="Salamov A."/>
            <person name="Hori C."/>
            <person name="Aerts A."/>
            <person name="Henrissat B."/>
            <person name="Wiebenga A."/>
            <person name="vanKuyk P.A."/>
            <person name="Barry K."/>
            <person name="Lindquist E."/>
            <person name="LaButti K."/>
            <person name="Lapidus A."/>
            <person name="Lucas S."/>
            <person name="Coutinho P."/>
            <person name="Gong Y."/>
            <person name="Samejima M."/>
            <person name="Mahadevan R."/>
            <person name="Abou-Zaid M."/>
            <person name="de Vries R.P."/>
            <person name="Igarashi K."/>
            <person name="Yadav J.S."/>
            <person name="Grigoriev I.V."/>
            <person name="Master E.R."/>
        </authorList>
    </citation>
    <scope>NUCLEOTIDE SEQUENCE [LARGE SCALE GENOMIC DNA]</scope>
    <source>
        <strain evidence="2 3">HHB-10118-sp</strain>
    </source>
</reference>